<comment type="caution">
    <text evidence="1">The sequence shown here is derived from an EMBL/GenBank/DDBJ whole genome shotgun (WGS) entry which is preliminary data.</text>
</comment>
<reference evidence="2" key="1">
    <citation type="journal article" date="2019" name="Int. J. Syst. Evol. Microbiol.">
        <title>The Global Catalogue of Microorganisms (GCM) 10K type strain sequencing project: providing services to taxonomists for standard genome sequencing and annotation.</title>
        <authorList>
            <consortium name="The Broad Institute Genomics Platform"/>
            <consortium name="The Broad Institute Genome Sequencing Center for Infectious Disease"/>
            <person name="Wu L."/>
            <person name="Ma J."/>
        </authorList>
    </citation>
    <scope>NUCLEOTIDE SEQUENCE [LARGE SCALE GENOMIC DNA]</scope>
    <source>
        <strain evidence="2">JCM 16925</strain>
    </source>
</reference>
<evidence type="ECO:0000313" key="1">
    <source>
        <dbReference type="EMBL" id="GAA4068872.1"/>
    </source>
</evidence>
<organism evidence="1 2">
    <name type="scientific">Streptomyces shaanxiensis</name>
    <dbReference type="NCBI Taxonomy" id="653357"/>
    <lineage>
        <taxon>Bacteria</taxon>
        <taxon>Bacillati</taxon>
        <taxon>Actinomycetota</taxon>
        <taxon>Actinomycetes</taxon>
        <taxon>Kitasatosporales</taxon>
        <taxon>Streptomycetaceae</taxon>
        <taxon>Streptomyces</taxon>
    </lineage>
</organism>
<dbReference type="EMBL" id="BAAAZY010000012">
    <property type="protein sequence ID" value="GAA4068872.1"/>
    <property type="molecule type" value="Genomic_DNA"/>
</dbReference>
<evidence type="ECO:0000313" key="2">
    <source>
        <dbReference type="Proteomes" id="UP001499984"/>
    </source>
</evidence>
<sequence length="60" mass="6400">MASSSSISNREGTGLILAHAGVVFRHLYELYAYAHVALMSVVVLSRAWGRPLTQAAVTGL</sequence>
<protein>
    <recommendedName>
        <fullName evidence="3">MFS transporter</fullName>
    </recommendedName>
</protein>
<evidence type="ECO:0008006" key="3">
    <source>
        <dbReference type="Google" id="ProtNLM"/>
    </source>
</evidence>
<accession>A0ABP7VJX9</accession>
<proteinExistence type="predicted"/>
<gene>
    <name evidence="1" type="ORF">GCM10022233_51090</name>
</gene>
<keyword evidence="2" id="KW-1185">Reference proteome</keyword>
<name>A0ABP7VJX9_9ACTN</name>
<dbReference type="Proteomes" id="UP001499984">
    <property type="component" value="Unassembled WGS sequence"/>
</dbReference>